<dbReference type="NCBIfam" id="TIGR00254">
    <property type="entry name" value="GGDEF"/>
    <property type="match status" value="1"/>
</dbReference>
<dbReference type="EC" id="2.7.7.65" evidence="2"/>
<feature type="transmembrane region" description="Helical" evidence="4">
    <location>
        <begin position="35"/>
        <end position="58"/>
    </location>
</feature>
<accession>K6ZK26</accession>
<reference evidence="7" key="1">
    <citation type="journal article" date="2014" name="Environ. Microbiol.">
        <title>Comparative genomics of the marine bacterial genus Glaciecola reveals the high degree of genomic diversity and genomic characteristic for cold adaptation.</title>
        <authorList>
            <person name="Qin Q.L."/>
            <person name="Xie B.B."/>
            <person name="Yu Y."/>
            <person name="Shu Y.L."/>
            <person name="Rong J.C."/>
            <person name="Zhang Y.J."/>
            <person name="Zhao D.L."/>
            <person name="Chen X.L."/>
            <person name="Zhang X.Y."/>
            <person name="Chen B."/>
            <person name="Zhou B.C."/>
            <person name="Zhang Y.Z."/>
        </authorList>
    </citation>
    <scope>NUCLEOTIDE SEQUENCE [LARGE SCALE GENOMIC DNA]</scope>
    <source>
        <strain evidence="7">ACAM 615</strain>
    </source>
</reference>
<comment type="cofactor">
    <cofactor evidence="1">
        <name>Mg(2+)</name>
        <dbReference type="ChEBI" id="CHEBI:18420"/>
    </cofactor>
</comment>
<comment type="caution">
    <text evidence="6">The sequence shown here is derived from an EMBL/GenBank/DDBJ whole genome shotgun (WGS) entry which is preliminary data.</text>
</comment>
<comment type="catalytic activity">
    <reaction evidence="3">
        <text>2 GTP = 3',3'-c-di-GMP + 2 diphosphate</text>
        <dbReference type="Rhea" id="RHEA:24898"/>
        <dbReference type="ChEBI" id="CHEBI:33019"/>
        <dbReference type="ChEBI" id="CHEBI:37565"/>
        <dbReference type="ChEBI" id="CHEBI:58805"/>
        <dbReference type="EC" id="2.7.7.65"/>
    </reaction>
</comment>
<dbReference type="InterPro" id="IPR000160">
    <property type="entry name" value="GGDEF_dom"/>
</dbReference>
<dbReference type="STRING" id="1121922.GCA_000428905_02759"/>
<dbReference type="SMART" id="SM00267">
    <property type="entry name" value="GGDEF"/>
    <property type="match status" value="1"/>
</dbReference>
<evidence type="ECO:0000256" key="2">
    <source>
        <dbReference type="ARBA" id="ARBA00012528"/>
    </source>
</evidence>
<evidence type="ECO:0000256" key="3">
    <source>
        <dbReference type="ARBA" id="ARBA00034247"/>
    </source>
</evidence>
<dbReference type="Pfam" id="PF00990">
    <property type="entry name" value="GGDEF"/>
    <property type="match status" value="1"/>
</dbReference>
<keyword evidence="4" id="KW-0812">Transmembrane</keyword>
<dbReference type="SUPFAM" id="SSF55073">
    <property type="entry name" value="Nucleotide cyclase"/>
    <property type="match status" value="1"/>
</dbReference>
<dbReference type="AlphaFoldDB" id="K6ZK26"/>
<dbReference type="FunFam" id="3.30.70.270:FF:000001">
    <property type="entry name" value="Diguanylate cyclase domain protein"/>
    <property type="match status" value="1"/>
</dbReference>
<dbReference type="Gene3D" id="3.30.70.270">
    <property type="match status" value="1"/>
</dbReference>
<evidence type="ECO:0000313" key="7">
    <source>
        <dbReference type="Proteomes" id="UP000006251"/>
    </source>
</evidence>
<evidence type="ECO:0000256" key="4">
    <source>
        <dbReference type="SAM" id="Phobius"/>
    </source>
</evidence>
<dbReference type="GO" id="GO:0052621">
    <property type="term" value="F:diguanylate cyclase activity"/>
    <property type="evidence" value="ECO:0007669"/>
    <property type="project" value="UniProtKB-EC"/>
</dbReference>
<organism evidence="6 7">
    <name type="scientific">Brumicola pallidula DSM 14239 = ACAM 615</name>
    <dbReference type="NCBI Taxonomy" id="1121922"/>
    <lineage>
        <taxon>Bacteria</taxon>
        <taxon>Pseudomonadati</taxon>
        <taxon>Pseudomonadota</taxon>
        <taxon>Gammaproteobacteria</taxon>
        <taxon>Alteromonadales</taxon>
        <taxon>Alteromonadaceae</taxon>
        <taxon>Brumicola</taxon>
    </lineage>
</organism>
<dbReference type="Proteomes" id="UP000006251">
    <property type="component" value="Unassembled WGS sequence"/>
</dbReference>
<dbReference type="InterPro" id="IPR029787">
    <property type="entry name" value="Nucleotide_cyclase"/>
</dbReference>
<keyword evidence="4" id="KW-0472">Membrane</keyword>
<dbReference type="EMBL" id="BAEQ01000042">
    <property type="protein sequence ID" value="GAC29248.1"/>
    <property type="molecule type" value="Genomic_DNA"/>
</dbReference>
<feature type="transmembrane region" description="Helical" evidence="4">
    <location>
        <begin position="202"/>
        <end position="225"/>
    </location>
</feature>
<keyword evidence="7" id="KW-1185">Reference proteome</keyword>
<feature type="transmembrane region" description="Helical" evidence="4">
    <location>
        <begin position="70"/>
        <end position="100"/>
    </location>
</feature>
<evidence type="ECO:0000259" key="5">
    <source>
        <dbReference type="PROSITE" id="PS50887"/>
    </source>
</evidence>
<proteinExistence type="predicted"/>
<protein>
    <recommendedName>
        <fullName evidence="2">diguanylate cyclase</fullName>
        <ecNumber evidence="2">2.7.7.65</ecNumber>
    </recommendedName>
</protein>
<dbReference type="InterPro" id="IPR043128">
    <property type="entry name" value="Rev_trsase/Diguanyl_cyclase"/>
</dbReference>
<dbReference type="RefSeq" id="WP_006011904.1">
    <property type="nucleotide sequence ID" value="NZ_AUAV01000014.1"/>
</dbReference>
<evidence type="ECO:0000256" key="1">
    <source>
        <dbReference type="ARBA" id="ARBA00001946"/>
    </source>
</evidence>
<feature type="domain" description="GGDEF" evidence="5">
    <location>
        <begin position="494"/>
        <end position="629"/>
    </location>
</feature>
<dbReference type="PROSITE" id="PS50887">
    <property type="entry name" value="GGDEF"/>
    <property type="match status" value="1"/>
</dbReference>
<dbReference type="InterPro" id="IPR050469">
    <property type="entry name" value="Diguanylate_Cyclase"/>
</dbReference>
<gene>
    <name evidence="6" type="ORF">GPAL_2387</name>
</gene>
<dbReference type="PANTHER" id="PTHR45138">
    <property type="entry name" value="REGULATORY COMPONENTS OF SENSORY TRANSDUCTION SYSTEM"/>
    <property type="match status" value="1"/>
</dbReference>
<sequence>MRKVFDLRSYLPRFRGRDFVIKKLVSHSPAHSESVFSAGILLFGLGFGIIGALTNYFLSIPFYGYFSLYFGQILVLLCLVARGLNAGIIASVISAIALAVKLDDPFLFIILVSETFAVHMMLRNGKTLLLADVIYWLFIGVPLTLLLLMITSATSSELLIISGLTLSINGIFGASLAALIYSFMPIKNVYKKYRGKPPKLATVIFSLCMLTVTLPTIIISLIFTWQNIDQKEQEIANTLTRQGEQIMYVVDAFVDSHLATVNTFATTFPNSGFSLPVQTVLDATAFYEYVITDKNNMILFASPKLELVTLSQFSYQPSKNLLIDKIPELTFQNNKYLYYQSITQHEWTITVLTSPNIVTQVISKNFYILAACLFITFVVFAIIANQLSKRITLPLVNLANHFNDSSASEDMVSEAEISDEMKKVTDKLINSREIMLNFQQHLSLQVQDKTKQLTTLNNQLYNLAQKDGLTNLLNRSGFDDLANTTFRNCVRNHIPLSMVLIDIDDFKQINDTYGHPFGDTCIISISKTFNRFCKRTTDLLGRYGGEEFIILLSGGNIEEHHELTKRIHRAVQKTKVSSEDIVVRMTISIGVSSMGSNYGMSFEGLVKSADEQLYKSKRTGKNKISIYSQ</sequence>
<dbReference type="PANTHER" id="PTHR45138:SF9">
    <property type="entry name" value="DIGUANYLATE CYCLASE DGCM-RELATED"/>
    <property type="match status" value="1"/>
</dbReference>
<feature type="transmembrane region" description="Helical" evidence="4">
    <location>
        <begin position="134"/>
        <end position="153"/>
    </location>
</feature>
<keyword evidence="4" id="KW-1133">Transmembrane helix</keyword>
<dbReference type="CDD" id="cd01949">
    <property type="entry name" value="GGDEF"/>
    <property type="match status" value="1"/>
</dbReference>
<feature type="transmembrane region" description="Helical" evidence="4">
    <location>
        <begin position="366"/>
        <end position="384"/>
    </location>
</feature>
<name>K6ZK26_9ALTE</name>
<evidence type="ECO:0000313" key="6">
    <source>
        <dbReference type="EMBL" id="GAC29248.1"/>
    </source>
</evidence>
<feature type="transmembrane region" description="Helical" evidence="4">
    <location>
        <begin position="159"/>
        <end position="181"/>
    </location>
</feature>